<comment type="caution">
    <text evidence="1">The sequence shown here is derived from an EMBL/GenBank/DDBJ whole genome shotgun (WGS) entry which is preliminary data.</text>
</comment>
<dbReference type="AlphaFoldDB" id="A0AAN9N167"/>
<reference evidence="1 2" key="1">
    <citation type="submission" date="2024-01" db="EMBL/GenBank/DDBJ databases">
        <title>The genomes of 5 underutilized Papilionoideae crops provide insights into root nodulation and disease resistanc.</title>
        <authorList>
            <person name="Jiang F."/>
        </authorList>
    </citation>
    <scope>NUCLEOTIDE SEQUENCE [LARGE SCALE GENOMIC DNA]</scope>
    <source>
        <strain evidence="1">LVBAO_FW01</strain>
        <tissue evidence="1">Leaves</tissue>
    </source>
</reference>
<protein>
    <submittedName>
        <fullName evidence="1">Uncharacterized protein</fullName>
    </submittedName>
</protein>
<dbReference type="Proteomes" id="UP001367508">
    <property type="component" value="Unassembled WGS sequence"/>
</dbReference>
<name>A0AAN9N167_CANGL</name>
<organism evidence="1 2">
    <name type="scientific">Canavalia gladiata</name>
    <name type="common">Sword bean</name>
    <name type="synonym">Dolichos gladiatus</name>
    <dbReference type="NCBI Taxonomy" id="3824"/>
    <lineage>
        <taxon>Eukaryota</taxon>
        <taxon>Viridiplantae</taxon>
        <taxon>Streptophyta</taxon>
        <taxon>Embryophyta</taxon>
        <taxon>Tracheophyta</taxon>
        <taxon>Spermatophyta</taxon>
        <taxon>Magnoliopsida</taxon>
        <taxon>eudicotyledons</taxon>
        <taxon>Gunneridae</taxon>
        <taxon>Pentapetalae</taxon>
        <taxon>rosids</taxon>
        <taxon>fabids</taxon>
        <taxon>Fabales</taxon>
        <taxon>Fabaceae</taxon>
        <taxon>Papilionoideae</taxon>
        <taxon>50 kb inversion clade</taxon>
        <taxon>NPAAA clade</taxon>
        <taxon>indigoferoid/millettioid clade</taxon>
        <taxon>Phaseoleae</taxon>
        <taxon>Canavalia</taxon>
    </lineage>
</organism>
<sequence length="119" mass="13397">MCMNWVFWPQHREHILTSSQLLGSTRCTSHPKNRSMHGLVETVACTLGCRTCGEGVRHAWQAVVGLVKPYEPSLLETRLLQQYSNGSCYLHDPDQAPGNDSLSPHHYCYLPLTCLTIES</sequence>
<accession>A0AAN9N167</accession>
<gene>
    <name evidence="1" type="ORF">VNO77_03878</name>
</gene>
<dbReference type="EMBL" id="JAYMYQ010000001">
    <property type="protein sequence ID" value="KAK7361794.1"/>
    <property type="molecule type" value="Genomic_DNA"/>
</dbReference>
<keyword evidence="2" id="KW-1185">Reference proteome</keyword>
<evidence type="ECO:0000313" key="2">
    <source>
        <dbReference type="Proteomes" id="UP001367508"/>
    </source>
</evidence>
<evidence type="ECO:0000313" key="1">
    <source>
        <dbReference type="EMBL" id="KAK7361794.1"/>
    </source>
</evidence>
<proteinExistence type="predicted"/>